<keyword evidence="1" id="KW-0732">Signal</keyword>
<evidence type="ECO:0000256" key="1">
    <source>
        <dbReference type="SAM" id="SignalP"/>
    </source>
</evidence>
<dbReference type="EMBL" id="CP089982">
    <property type="protein sequence ID" value="WXA93600.1"/>
    <property type="molecule type" value="Genomic_DNA"/>
</dbReference>
<feature type="signal peptide" evidence="1">
    <location>
        <begin position="1"/>
        <end position="16"/>
    </location>
</feature>
<gene>
    <name evidence="2" type="ORF">LZC95_45000</name>
</gene>
<dbReference type="PROSITE" id="PS51257">
    <property type="entry name" value="PROKAR_LIPOPROTEIN"/>
    <property type="match status" value="1"/>
</dbReference>
<feature type="chain" id="PRO_5046370877" description="Lipoprotein" evidence="1">
    <location>
        <begin position="17"/>
        <end position="133"/>
    </location>
</feature>
<name>A0ABZ2K4H3_9BACT</name>
<evidence type="ECO:0000313" key="2">
    <source>
        <dbReference type="EMBL" id="WXA93600.1"/>
    </source>
</evidence>
<keyword evidence="3" id="KW-1185">Reference proteome</keyword>
<sequence length="133" mass="14198">MRISSFLVFSSLVLVACGPTVSEVHMIAAPPKEANCELDFLQLKMEDVSPAAPGAKYEILGHVVLQEEGVRDPLEPKYREKVRPRACRMGGEGVAIMLSAVGEGAFGSHGTSIDYAVVRKRQSPAASAAPAKF</sequence>
<evidence type="ECO:0000313" key="3">
    <source>
        <dbReference type="Proteomes" id="UP001379533"/>
    </source>
</evidence>
<organism evidence="2 3">
    <name type="scientific">Pendulispora brunnea</name>
    <dbReference type="NCBI Taxonomy" id="2905690"/>
    <lineage>
        <taxon>Bacteria</taxon>
        <taxon>Pseudomonadati</taxon>
        <taxon>Myxococcota</taxon>
        <taxon>Myxococcia</taxon>
        <taxon>Myxococcales</taxon>
        <taxon>Sorangiineae</taxon>
        <taxon>Pendulisporaceae</taxon>
        <taxon>Pendulispora</taxon>
    </lineage>
</organism>
<proteinExistence type="predicted"/>
<accession>A0ABZ2K4H3</accession>
<dbReference type="RefSeq" id="WP_394844200.1">
    <property type="nucleotide sequence ID" value="NZ_CP089982.1"/>
</dbReference>
<protein>
    <recommendedName>
        <fullName evidence="4">Lipoprotein</fullName>
    </recommendedName>
</protein>
<reference evidence="2 3" key="1">
    <citation type="submission" date="2021-12" db="EMBL/GenBank/DDBJ databases">
        <title>Discovery of the Pendulisporaceae a myxobacterial family with distinct sporulation behavior and unique specialized metabolism.</title>
        <authorList>
            <person name="Garcia R."/>
            <person name="Popoff A."/>
            <person name="Bader C.D."/>
            <person name="Loehr J."/>
            <person name="Walesch S."/>
            <person name="Walt C."/>
            <person name="Boldt J."/>
            <person name="Bunk B."/>
            <person name="Haeckl F.J.F.P.J."/>
            <person name="Gunesch A.P."/>
            <person name="Birkelbach J."/>
            <person name="Nuebel U."/>
            <person name="Pietschmann T."/>
            <person name="Bach T."/>
            <person name="Mueller R."/>
        </authorList>
    </citation>
    <scope>NUCLEOTIDE SEQUENCE [LARGE SCALE GENOMIC DNA]</scope>
    <source>
        <strain evidence="2 3">MSr12523</strain>
    </source>
</reference>
<evidence type="ECO:0008006" key="4">
    <source>
        <dbReference type="Google" id="ProtNLM"/>
    </source>
</evidence>
<dbReference type="Proteomes" id="UP001379533">
    <property type="component" value="Chromosome"/>
</dbReference>